<dbReference type="Pfam" id="PF00246">
    <property type="entry name" value="Peptidase_M14"/>
    <property type="match status" value="1"/>
</dbReference>
<dbReference type="GO" id="GO:0004181">
    <property type="term" value="F:metallocarboxypeptidase activity"/>
    <property type="evidence" value="ECO:0007669"/>
    <property type="project" value="InterPro"/>
</dbReference>
<dbReference type="InterPro" id="IPR045175">
    <property type="entry name" value="M28_fam"/>
</dbReference>
<evidence type="ECO:0000256" key="3">
    <source>
        <dbReference type="SAM" id="SignalP"/>
    </source>
</evidence>
<dbReference type="Proteomes" id="UP000595349">
    <property type="component" value="Chromosome"/>
</dbReference>
<name>A0A7T6Z906_9BACI</name>
<dbReference type="Gene3D" id="3.40.630.10">
    <property type="entry name" value="Zn peptidases"/>
    <property type="match status" value="2"/>
</dbReference>
<dbReference type="KEGG" id="scib:HUG20_02745"/>
<feature type="active site" description="Proton donor/acceptor" evidence="1">
    <location>
        <position position="283"/>
    </location>
</feature>
<dbReference type="SMART" id="SM00631">
    <property type="entry name" value="Zn_pept"/>
    <property type="match status" value="1"/>
</dbReference>
<protein>
    <submittedName>
        <fullName evidence="5">M28 family peptidase</fullName>
    </submittedName>
</protein>
<dbReference type="InterPro" id="IPR000834">
    <property type="entry name" value="Peptidase_M14"/>
</dbReference>
<dbReference type="RefSeq" id="WP_200087810.1">
    <property type="nucleotide sequence ID" value="NZ_CP054706.1"/>
</dbReference>
<comment type="similarity">
    <text evidence="1">Belongs to the peptidase M14 family.</text>
</comment>
<reference evidence="5 6" key="1">
    <citation type="submission" date="2020-06" db="EMBL/GenBank/DDBJ databases">
        <title>Genomic analysis of Salicibibacter sp. NKC21-4.</title>
        <authorList>
            <person name="Oh Y.J."/>
        </authorList>
    </citation>
    <scope>NUCLEOTIDE SEQUENCE [LARGE SCALE GENOMIC DNA]</scope>
    <source>
        <strain evidence="5 6">NKC21-4</strain>
    </source>
</reference>
<dbReference type="CDD" id="cd06242">
    <property type="entry name" value="M14-like"/>
    <property type="match status" value="1"/>
</dbReference>
<dbReference type="AlphaFoldDB" id="A0A7T6Z906"/>
<dbReference type="PANTHER" id="PTHR12147:SF26">
    <property type="entry name" value="PEPTIDASE M28 DOMAIN-CONTAINING PROTEIN"/>
    <property type="match status" value="1"/>
</dbReference>
<evidence type="ECO:0000313" key="5">
    <source>
        <dbReference type="EMBL" id="QQK78927.1"/>
    </source>
</evidence>
<keyword evidence="6" id="KW-1185">Reference proteome</keyword>
<feature type="chain" id="PRO_5038386269" evidence="3">
    <location>
        <begin position="26"/>
        <end position="785"/>
    </location>
</feature>
<feature type="signal peptide" evidence="3">
    <location>
        <begin position="1"/>
        <end position="25"/>
    </location>
</feature>
<accession>A0A7T6Z906</accession>
<dbReference type="PANTHER" id="PTHR12147">
    <property type="entry name" value="METALLOPEPTIDASE M28 FAMILY MEMBER"/>
    <property type="match status" value="1"/>
</dbReference>
<feature type="region of interest" description="Disordered" evidence="2">
    <location>
        <begin position="26"/>
        <end position="54"/>
    </location>
</feature>
<evidence type="ECO:0000256" key="1">
    <source>
        <dbReference type="PROSITE-ProRule" id="PRU01379"/>
    </source>
</evidence>
<dbReference type="InterPro" id="IPR054470">
    <property type="entry name" value="FIMAH_dom"/>
</dbReference>
<evidence type="ECO:0000313" key="6">
    <source>
        <dbReference type="Proteomes" id="UP000595349"/>
    </source>
</evidence>
<keyword evidence="3" id="KW-0732">Signal</keyword>
<evidence type="ECO:0000256" key="2">
    <source>
        <dbReference type="SAM" id="MobiDB-lite"/>
    </source>
</evidence>
<dbReference type="PROSITE" id="PS52035">
    <property type="entry name" value="PEPTIDASE_M14"/>
    <property type="match status" value="1"/>
</dbReference>
<dbReference type="Pfam" id="PF04389">
    <property type="entry name" value="Peptidase_M28"/>
    <property type="match status" value="1"/>
</dbReference>
<dbReference type="EMBL" id="CP054706">
    <property type="protein sequence ID" value="QQK78927.1"/>
    <property type="molecule type" value="Genomic_DNA"/>
</dbReference>
<evidence type="ECO:0000259" key="4">
    <source>
        <dbReference type="PROSITE" id="PS52035"/>
    </source>
</evidence>
<organism evidence="5 6">
    <name type="scientific">Salicibibacter cibi</name>
    <dbReference type="NCBI Taxonomy" id="2743001"/>
    <lineage>
        <taxon>Bacteria</taxon>
        <taxon>Bacillati</taxon>
        <taxon>Bacillota</taxon>
        <taxon>Bacilli</taxon>
        <taxon>Bacillales</taxon>
        <taxon>Bacillaceae</taxon>
        <taxon>Salicibibacter</taxon>
    </lineage>
</organism>
<gene>
    <name evidence="5" type="ORF">HUG20_02745</name>
</gene>
<proteinExistence type="inferred from homology"/>
<dbReference type="InterPro" id="IPR007484">
    <property type="entry name" value="Peptidase_M28"/>
</dbReference>
<dbReference type="Pfam" id="PF22888">
    <property type="entry name" value="FIMAH"/>
    <property type="match status" value="1"/>
</dbReference>
<dbReference type="SUPFAM" id="SSF53187">
    <property type="entry name" value="Zn-dependent exopeptidases"/>
    <property type="match status" value="2"/>
</dbReference>
<dbReference type="GO" id="GO:0006508">
    <property type="term" value="P:proteolysis"/>
    <property type="evidence" value="ECO:0007669"/>
    <property type="project" value="InterPro"/>
</dbReference>
<dbReference type="GO" id="GO:0008270">
    <property type="term" value="F:zinc ion binding"/>
    <property type="evidence" value="ECO:0007669"/>
    <property type="project" value="InterPro"/>
</dbReference>
<sequence length="785" mass="86880">MKNMKWKMPPSALFFAFLLAGSPMAGVAAQENESAEEPPTTGFEDSDGEEWTSHEDELTFLEEVAEQSERMTYSEVGTSVEDRPLHLVQVGDPEPPADEAIADSQNMLVIGSQHGNEPAGREMALQTLRDLAFTDDAELEEQLSETTIMFIPSANPDGREANTRENANGVDINRDHLNLEEPEGQIIGDVLEEFSPDITVDAHERPSATGDPDMEMLWPRNLNADEDLRNLNQEMVEDYLFPDVEDAGFSTGLYGEPGGSGGGDERISRNVLGLRHGVGLLTETAGEQEPEYRVDAQMETVESVLDFYRERMDEIAIEVNEAPERKAAAGEEQSEPFYLDGADNWEPTEILDPHACGYMLHTSQADDIDRHIDGFSLETEDVGEHGVFVTMGQSMMTVIPFLMDGEATYNEVSAMPLDDCEDPQVTASGLQTLVGQFDEDGEFEGEDASHDLDIHLETVSHYENQEETEKVIEHMGGFHDLLNHQVDNELISDEAFEILSTFADDLIANDETVFEADRVMDHVEHLSVDIGPRVAGTAEEAEAADYIQDEFENLGYETSIHEFEIEDGDESQNVVAVKEAEDVEDPEIVYLTAHYDSVPESPGANDNASGTGSLIELAHVMQDTPTDKEIRFVAFGAEEIGLVGASEYVDQLSEDEIDRSETNFNMDMVGTDWDPATQLYVTTVDGESNAVWESVDAAAERLDYEDDQRTLHEMGRSDHVPFHEAGIDAALFIWMEPGTEPGDAGVEPWYHTPEDTIDRVSPDKIQHVGDLIDEAVSDFVNAQDS</sequence>
<feature type="domain" description="Peptidase M14" evidence="4">
    <location>
        <begin position="50"/>
        <end position="308"/>
    </location>
</feature>